<dbReference type="Gene3D" id="1.25.40.10">
    <property type="entry name" value="Tetratricopeptide repeat domain"/>
    <property type="match status" value="1"/>
</dbReference>
<reference evidence="3" key="1">
    <citation type="submission" date="2021-02" db="EMBL/GenBank/DDBJ databases">
        <authorList>
            <person name="Nowell W R."/>
        </authorList>
    </citation>
    <scope>NUCLEOTIDE SEQUENCE</scope>
</reference>
<keyword evidence="1" id="KW-0677">Repeat</keyword>
<evidence type="ECO:0000313" key="3">
    <source>
        <dbReference type="EMBL" id="CAF1335339.1"/>
    </source>
</evidence>
<protein>
    <recommendedName>
        <fullName evidence="5">Kinesin light chain</fullName>
    </recommendedName>
</protein>
<evidence type="ECO:0000256" key="2">
    <source>
        <dbReference type="ARBA" id="ARBA00022803"/>
    </source>
</evidence>
<dbReference type="SUPFAM" id="SSF48452">
    <property type="entry name" value="TPR-like"/>
    <property type="match status" value="1"/>
</dbReference>
<dbReference type="InterPro" id="IPR019734">
    <property type="entry name" value="TPR_rpt"/>
</dbReference>
<dbReference type="SMART" id="SM00028">
    <property type="entry name" value="TPR"/>
    <property type="match status" value="2"/>
</dbReference>
<name>A0A815G830_9BILA</name>
<dbReference type="EMBL" id="CAJNOO010003401">
    <property type="protein sequence ID" value="CAF1335339.1"/>
    <property type="molecule type" value="Genomic_DNA"/>
</dbReference>
<gene>
    <name evidence="3" type="ORF">RFH988_LOCUS31487</name>
</gene>
<sequence length="221" mass="25741">MAGSYFRVSEVRRDEKHIWHVRLAILHIFDNPLDSNSKFGALYDHMLSRSVHPMCINRSDIGVVLFQSDSPQVYKAHCIVGLGNLSLIEQKFERANAHYQKALSLFDKYLPVGHPDQTRVRQKIANIVHIYRRKPAMALEDYEDCLENYLRSLPSDHVDIARVYTDMARSYEQLPNELDKALEYAKKAAIIFEQNLPKVHTDNVTIHMIIKRIQRKLTLKQ</sequence>
<proteinExistence type="predicted"/>
<dbReference type="InterPro" id="IPR011990">
    <property type="entry name" value="TPR-like_helical_dom_sf"/>
</dbReference>
<accession>A0A815G830</accession>
<dbReference type="OrthoDB" id="9990966at2759"/>
<evidence type="ECO:0000256" key="1">
    <source>
        <dbReference type="ARBA" id="ARBA00022737"/>
    </source>
</evidence>
<keyword evidence="2" id="KW-0802">TPR repeat</keyword>
<evidence type="ECO:0008006" key="5">
    <source>
        <dbReference type="Google" id="ProtNLM"/>
    </source>
</evidence>
<organism evidence="3 4">
    <name type="scientific">Rotaria sordida</name>
    <dbReference type="NCBI Taxonomy" id="392033"/>
    <lineage>
        <taxon>Eukaryota</taxon>
        <taxon>Metazoa</taxon>
        <taxon>Spiralia</taxon>
        <taxon>Gnathifera</taxon>
        <taxon>Rotifera</taxon>
        <taxon>Eurotatoria</taxon>
        <taxon>Bdelloidea</taxon>
        <taxon>Philodinida</taxon>
        <taxon>Philodinidae</taxon>
        <taxon>Rotaria</taxon>
    </lineage>
</organism>
<dbReference type="AlphaFoldDB" id="A0A815G830"/>
<evidence type="ECO:0000313" key="4">
    <source>
        <dbReference type="Proteomes" id="UP000663882"/>
    </source>
</evidence>
<comment type="caution">
    <text evidence="3">The sequence shown here is derived from an EMBL/GenBank/DDBJ whole genome shotgun (WGS) entry which is preliminary data.</text>
</comment>
<dbReference type="PANTHER" id="PTHR45641">
    <property type="entry name" value="TETRATRICOPEPTIDE REPEAT PROTEIN (AFU_ORTHOLOGUE AFUA_6G03870)"/>
    <property type="match status" value="1"/>
</dbReference>
<dbReference type="Proteomes" id="UP000663882">
    <property type="component" value="Unassembled WGS sequence"/>
</dbReference>